<sequence length="378" mass="39039">MLPLFLAWLHATNDMFSAFLAPMLPRLMEALGVGLGVAATLVSAYAVSSSLLQPLAGLVADRTDRRWLAALGPVLVALGLGALGWWPGYGALIVMLALAGLGSALFHAAGAALVAQYTPPERRGFWMSAFSSSGVVGMALGPLVSVGAAQAFGLKGLLYLVPLALVPALAFLRAAPPVRLEARPPGLGALARVFRGDVARLWGMGVLRSLVFMSYATTLPVWFVAQGLGEARAAVALSVYSLAAAVGGVLGGSASDRWGRKRVLVGTLVASLPLYYLVLLLPLGTLEHLVALALAGAVMNANLPVAVVMAQEREPEQIATVSGLLMGFTWGFAGLAYSLVGPLIEGFGVLPVLAGLGGLLVPAVYLAGRTADPRVEWA</sequence>
<keyword evidence="3 4" id="KW-0472">Membrane</keyword>
<dbReference type="GO" id="GO:0022857">
    <property type="term" value="F:transmembrane transporter activity"/>
    <property type="evidence" value="ECO:0007669"/>
    <property type="project" value="InterPro"/>
</dbReference>
<dbReference type="Proteomes" id="UP000007030">
    <property type="component" value="Chromosome"/>
</dbReference>
<dbReference type="PANTHER" id="PTHR43129:SF1">
    <property type="entry name" value="FOSMIDOMYCIN RESISTANCE PROTEIN"/>
    <property type="match status" value="1"/>
</dbReference>
<name>F2NNG2_MARHT</name>
<feature type="transmembrane region" description="Helical" evidence="4">
    <location>
        <begin position="125"/>
        <end position="144"/>
    </location>
</feature>
<dbReference type="STRING" id="869210.Marky_0007"/>
<feature type="transmembrane region" description="Helical" evidence="4">
    <location>
        <begin position="346"/>
        <end position="367"/>
    </location>
</feature>
<reference evidence="6 7" key="1">
    <citation type="journal article" date="2012" name="Stand. Genomic Sci.">
        <title>Complete genome sequence of the aerobic, heterotroph Marinithermus hydrothermalis type strain (T1(T)) from a deep-sea hydrothermal vent chimney.</title>
        <authorList>
            <person name="Copeland A."/>
            <person name="Gu W."/>
            <person name="Yasawong M."/>
            <person name="Lapidus A."/>
            <person name="Lucas S."/>
            <person name="Deshpande S."/>
            <person name="Pagani I."/>
            <person name="Tapia R."/>
            <person name="Cheng J.F."/>
            <person name="Goodwin L.A."/>
            <person name="Pitluck S."/>
            <person name="Liolios K."/>
            <person name="Ivanova N."/>
            <person name="Mavromatis K."/>
            <person name="Mikhailova N."/>
            <person name="Pati A."/>
            <person name="Chen A."/>
            <person name="Palaniappan K."/>
            <person name="Land M."/>
            <person name="Pan C."/>
            <person name="Brambilla E.M."/>
            <person name="Rohde M."/>
            <person name="Tindall B.J."/>
            <person name="Sikorski J."/>
            <person name="Goker M."/>
            <person name="Detter J.C."/>
            <person name="Bristow J."/>
            <person name="Eisen J.A."/>
            <person name="Markowitz V."/>
            <person name="Hugenholtz P."/>
            <person name="Kyrpides N.C."/>
            <person name="Klenk H.P."/>
            <person name="Woyke T."/>
        </authorList>
    </citation>
    <scope>NUCLEOTIDE SEQUENCE [LARGE SCALE GENOMIC DNA]</scope>
    <source>
        <strain evidence="7">DSM 14884 / JCM 11576 / T1</strain>
    </source>
</reference>
<dbReference type="Pfam" id="PF07690">
    <property type="entry name" value="MFS_1"/>
    <property type="match status" value="1"/>
</dbReference>
<feature type="transmembrane region" description="Helical" evidence="4">
    <location>
        <begin position="92"/>
        <end position="113"/>
    </location>
</feature>
<feature type="transmembrane region" description="Helical" evidence="4">
    <location>
        <begin position="263"/>
        <end position="283"/>
    </location>
</feature>
<feature type="transmembrane region" description="Helical" evidence="4">
    <location>
        <begin position="201"/>
        <end position="225"/>
    </location>
</feature>
<dbReference type="HOGENOM" id="CLU_040537_1_1_0"/>
<dbReference type="InterPro" id="IPR011701">
    <property type="entry name" value="MFS"/>
</dbReference>
<feature type="transmembrane region" description="Helical" evidence="4">
    <location>
        <begin position="67"/>
        <end position="86"/>
    </location>
</feature>
<evidence type="ECO:0000313" key="7">
    <source>
        <dbReference type="Proteomes" id="UP000007030"/>
    </source>
</evidence>
<gene>
    <name evidence="6" type="ordered locus">Marky_0007</name>
</gene>
<feature type="transmembrane region" description="Helical" evidence="4">
    <location>
        <begin position="30"/>
        <end position="47"/>
    </location>
</feature>
<evidence type="ECO:0000256" key="3">
    <source>
        <dbReference type="ARBA" id="ARBA00023136"/>
    </source>
</evidence>
<feature type="transmembrane region" description="Helical" evidence="4">
    <location>
        <begin position="156"/>
        <end position="175"/>
    </location>
</feature>
<evidence type="ECO:0000259" key="5">
    <source>
        <dbReference type="PROSITE" id="PS50850"/>
    </source>
</evidence>
<keyword evidence="7" id="KW-1185">Reference proteome</keyword>
<dbReference type="PROSITE" id="PS50850">
    <property type="entry name" value="MFS"/>
    <property type="match status" value="1"/>
</dbReference>
<dbReference type="Gene3D" id="1.20.1250.20">
    <property type="entry name" value="MFS general substrate transporter like domains"/>
    <property type="match status" value="2"/>
</dbReference>
<keyword evidence="1 4" id="KW-0812">Transmembrane</keyword>
<feature type="transmembrane region" description="Helical" evidence="4">
    <location>
        <begin position="321"/>
        <end position="340"/>
    </location>
</feature>
<dbReference type="SUPFAM" id="SSF103473">
    <property type="entry name" value="MFS general substrate transporter"/>
    <property type="match status" value="1"/>
</dbReference>
<dbReference type="GO" id="GO:0005886">
    <property type="term" value="C:plasma membrane"/>
    <property type="evidence" value="ECO:0007669"/>
    <property type="project" value="TreeGrafter"/>
</dbReference>
<accession>F2NNG2</accession>
<dbReference type="KEGG" id="mhd:Marky_0007"/>
<dbReference type="OrthoDB" id="9770492at2"/>
<proteinExistence type="predicted"/>
<feature type="transmembrane region" description="Helical" evidence="4">
    <location>
        <begin position="231"/>
        <end position="251"/>
    </location>
</feature>
<evidence type="ECO:0000313" key="6">
    <source>
        <dbReference type="EMBL" id="AEB10772.1"/>
    </source>
</evidence>
<dbReference type="InterPro" id="IPR020846">
    <property type="entry name" value="MFS_dom"/>
</dbReference>
<dbReference type="RefSeq" id="WP_013702827.1">
    <property type="nucleotide sequence ID" value="NC_015387.1"/>
</dbReference>
<dbReference type="eggNOG" id="COG2814">
    <property type="taxonomic scope" value="Bacteria"/>
</dbReference>
<feature type="domain" description="Major facilitator superfamily (MFS) profile" evidence="5">
    <location>
        <begin position="1"/>
        <end position="372"/>
    </location>
</feature>
<dbReference type="PANTHER" id="PTHR43129">
    <property type="entry name" value="FOSMIDOMYCIN RESISTANCE PROTEIN"/>
    <property type="match status" value="1"/>
</dbReference>
<protein>
    <submittedName>
        <fullName evidence="6">Major facilitator superfamily MFS_1</fullName>
    </submittedName>
</protein>
<evidence type="ECO:0000256" key="4">
    <source>
        <dbReference type="SAM" id="Phobius"/>
    </source>
</evidence>
<dbReference type="AlphaFoldDB" id="F2NNG2"/>
<dbReference type="InterPro" id="IPR036259">
    <property type="entry name" value="MFS_trans_sf"/>
</dbReference>
<dbReference type="CDD" id="cd17478">
    <property type="entry name" value="MFS_FsR"/>
    <property type="match status" value="1"/>
</dbReference>
<dbReference type="EMBL" id="CP002630">
    <property type="protein sequence ID" value="AEB10772.1"/>
    <property type="molecule type" value="Genomic_DNA"/>
</dbReference>
<keyword evidence="2 4" id="KW-1133">Transmembrane helix</keyword>
<organism evidence="6 7">
    <name type="scientific">Marinithermus hydrothermalis (strain DSM 14884 / JCM 11576 / T1)</name>
    <dbReference type="NCBI Taxonomy" id="869210"/>
    <lineage>
        <taxon>Bacteria</taxon>
        <taxon>Thermotogati</taxon>
        <taxon>Deinococcota</taxon>
        <taxon>Deinococci</taxon>
        <taxon>Thermales</taxon>
        <taxon>Thermaceae</taxon>
        <taxon>Marinithermus</taxon>
    </lineage>
</organism>
<feature type="transmembrane region" description="Helical" evidence="4">
    <location>
        <begin position="289"/>
        <end position="309"/>
    </location>
</feature>
<evidence type="ECO:0000256" key="1">
    <source>
        <dbReference type="ARBA" id="ARBA00022692"/>
    </source>
</evidence>
<evidence type="ECO:0000256" key="2">
    <source>
        <dbReference type="ARBA" id="ARBA00022989"/>
    </source>
</evidence>